<feature type="region of interest" description="Disordered" evidence="6">
    <location>
        <begin position="318"/>
        <end position="357"/>
    </location>
</feature>
<comment type="subcellular location">
    <subcellularLocation>
        <location evidence="1">Nucleus inner membrane</location>
        <topology evidence="1">Multi-pass membrane protein</topology>
    </subcellularLocation>
</comment>
<dbReference type="InterPro" id="IPR018617">
    <property type="entry name" value="Ima1_N"/>
</dbReference>
<dbReference type="GO" id="GO:0034992">
    <property type="term" value="C:microtubule organizing center attachment site"/>
    <property type="evidence" value="ECO:0007669"/>
    <property type="project" value="TreeGrafter"/>
</dbReference>
<evidence type="ECO:0000256" key="1">
    <source>
        <dbReference type="ARBA" id="ARBA00004473"/>
    </source>
</evidence>
<feature type="transmembrane region" description="Helical" evidence="7">
    <location>
        <begin position="117"/>
        <end position="137"/>
    </location>
</feature>
<gene>
    <name evidence="9" type="ORF">VNI00_001753</name>
</gene>
<evidence type="ECO:0000259" key="8">
    <source>
        <dbReference type="Pfam" id="PF09779"/>
    </source>
</evidence>
<dbReference type="Proteomes" id="UP001383192">
    <property type="component" value="Unassembled WGS sequence"/>
</dbReference>
<keyword evidence="5" id="KW-0539">Nucleus</keyword>
<dbReference type="PANTHER" id="PTHR28538">
    <property type="entry name" value="INTEGRAL INNER NUCLEAR MEMBRANE PROTEIN IMA1"/>
    <property type="match status" value="1"/>
</dbReference>
<keyword evidence="4 7" id="KW-0472">Membrane</keyword>
<evidence type="ECO:0000256" key="3">
    <source>
        <dbReference type="ARBA" id="ARBA00022989"/>
    </source>
</evidence>
<evidence type="ECO:0000313" key="10">
    <source>
        <dbReference type="Proteomes" id="UP001383192"/>
    </source>
</evidence>
<feature type="transmembrane region" description="Helical" evidence="7">
    <location>
        <begin position="409"/>
        <end position="430"/>
    </location>
</feature>
<evidence type="ECO:0000313" key="9">
    <source>
        <dbReference type="EMBL" id="KAK7059127.1"/>
    </source>
</evidence>
<evidence type="ECO:0000256" key="5">
    <source>
        <dbReference type="ARBA" id="ARBA00023242"/>
    </source>
</evidence>
<keyword evidence="2 7" id="KW-0812">Transmembrane</keyword>
<dbReference type="AlphaFoldDB" id="A0AAW0E543"/>
<sequence>MFGKGPFCHACQTNQMLIVNLLSNYLPAPTDPSYERRLEDLPAYRESLHIRYPPVCENCLPAVEEELQRKNNMARSQALGGWLKETKGKERQRRVSATRVEREKASREFAAWKIRGSLWAFTLVLFTVGNLIAALGYTTFHSLRILRPILPFVVLISVFWTAWDPTYTTIRKAQMQGRDIRVQGKTKYITLQMTSWVSRLITSSLLAMHWFQPGLNYLHLSQHPSSSRTRMYFGFSFLLELLVFIGSCASIRIRQPPTIRLIDSHKIDLSRSATPNPESTERAGSVPLKPSEPDLFSTLSLSSKPVIKPPVFGLPSLAPTEGSAGAAEDDQMDWSPTDGTEGSSTNRKQSEDTSVWLRPQRFFAPEQPTGLEALFERTKIVDDVTMSDSTGQGKGKGSKAMPYSHLYQWWWAYVGGLVLLLGIGLQWWILRGHRASLSATALPELHRVDGSHDSEILNSGAFRHIVHTRAPTDDNNNVI</sequence>
<dbReference type="InterPro" id="IPR042321">
    <property type="entry name" value="Ima1"/>
</dbReference>
<protein>
    <recommendedName>
        <fullName evidence="8">Ima1 N-terminal domain-containing protein</fullName>
    </recommendedName>
</protein>
<reference evidence="9 10" key="1">
    <citation type="submission" date="2024-01" db="EMBL/GenBank/DDBJ databases">
        <title>A draft genome for a cacao thread blight-causing isolate of Paramarasmius palmivorus.</title>
        <authorList>
            <person name="Baruah I.K."/>
            <person name="Bukari Y."/>
            <person name="Amoako-Attah I."/>
            <person name="Meinhardt L.W."/>
            <person name="Bailey B.A."/>
            <person name="Cohen S.P."/>
        </authorList>
    </citation>
    <scope>NUCLEOTIDE SEQUENCE [LARGE SCALE GENOMIC DNA]</scope>
    <source>
        <strain evidence="9 10">GH-12</strain>
    </source>
</reference>
<evidence type="ECO:0000256" key="7">
    <source>
        <dbReference type="SAM" id="Phobius"/>
    </source>
</evidence>
<dbReference type="GO" id="GO:0071765">
    <property type="term" value="P:nuclear inner membrane organization"/>
    <property type="evidence" value="ECO:0007669"/>
    <property type="project" value="InterPro"/>
</dbReference>
<dbReference type="GO" id="GO:0044732">
    <property type="term" value="C:mitotic spindle pole body"/>
    <property type="evidence" value="ECO:0007669"/>
    <property type="project" value="TreeGrafter"/>
</dbReference>
<feature type="region of interest" description="Disordered" evidence="6">
    <location>
        <begin position="270"/>
        <end position="291"/>
    </location>
</feature>
<feature type="transmembrane region" description="Helical" evidence="7">
    <location>
        <begin position="188"/>
        <end position="211"/>
    </location>
</feature>
<dbReference type="Pfam" id="PF09779">
    <property type="entry name" value="Ima1_N"/>
    <property type="match status" value="1"/>
</dbReference>
<feature type="transmembrane region" description="Helical" evidence="7">
    <location>
        <begin position="149"/>
        <end position="167"/>
    </location>
</feature>
<accession>A0AAW0E543</accession>
<feature type="compositionally biased region" description="Polar residues" evidence="6">
    <location>
        <begin position="337"/>
        <end position="347"/>
    </location>
</feature>
<comment type="caution">
    <text evidence="9">The sequence shown here is derived from an EMBL/GenBank/DDBJ whole genome shotgun (WGS) entry which is preliminary data.</text>
</comment>
<dbReference type="EMBL" id="JAYKXP010000004">
    <property type="protein sequence ID" value="KAK7059127.1"/>
    <property type="molecule type" value="Genomic_DNA"/>
</dbReference>
<evidence type="ECO:0000256" key="6">
    <source>
        <dbReference type="SAM" id="MobiDB-lite"/>
    </source>
</evidence>
<proteinExistence type="predicted"/>
<keyword evidence="3 7" id="KW-1133">Transmembrane helix</keyword>
<dbReference type="PANTHER" id="PTHR28538:SF1">
    <property type="entry name" value="INTEGRAL INNER NUCLEAR MEMBRANE PROTEIN IMA1"/>
    <property type="match status" value="1"/>
</dbReference>
<evidence type="ECO:0000256" key="4">
    <source>
        <dbReference type="ARBA" id="ARBA00023136"/>
    </source>
</evidence>
<name>A0AAW0E543_9AGAR</name>
<keyword evidence="10" id="KW-1185">Reference proteome</keyword>
<feature type="domain" description="Ima1 N-terminal" evidence="8">
    <location>
        <begin position="4"/>
        <end position="63"/>
    </location>
</feature>
<dbReference type="GO" id="GO:0034506">
    <property type="term" value="C:chromosome, centromeric core domain"/>
    <property type="evidence" value="ECO:0007669"/>
    <property type="project" value="TreeGrafter"/>
</dbReference>
<dbReference type="GO" id="GO:0005637">
    <property type="term" value="C:nuclear inner membrane"/>
    <property type="evidence" value="ECO:0007669"/>
    <property type="project" value="UniProtKB-SubCell"/>
</dbReference>
<evidence type="ECO:0000256" key="2">
    <source>
        <dbReference type="ARBA" id="ARBA00022692"/>
    </source>
</evidence>
<feature type="transmembrane region" description="Helical" evidence="7">
    <location>
        <begin position="231"/>
        <end position="251"/>
    </location>
</feature>
<organism evidence="9 10">
    <name type="scientific">Paramarasmius palmivorus</name>
    <dbReference type="NCBI Taxonomy" id="297713"/>
    <lineage>
        <taxon>Eukaryota</taxon>
        <taxon>Fungi</taxon>
        <taxon>Dikarya</taxon>
        <taxon>Basidiomycota</taxon>
        <taxon>Agaricomycotina</taxon>
        <taxon>Agaricomycetes</taxon>
        <taxon>Agaricomycetidae</taxon>
        <taxon>Agaricales</taxon>
        <taxon>Marasmiineae</taxon>
        <taxon>Marasmiaceae</taxon>
        <taxon>Paramarasmius</taxon>
    </lineage>
</organism>